<gene>
    <name evidence="1" type="ORF">QJS10_CPA02g00166</name>
</gene>
<protein>
    <submittedName>
        <fullName evidence="1">Uncharacterized protein</fullName>
    </submittedName>
</protein>
<proteinExistence type="predicted"/>
<keyword evidence="2" id="KW-1185">Reference proteome</keyword>
<organism evidence="1 2">
    <name type="scientific">Acorus calamus</name>
    <name type="common">Sweet flag</name>
    <dbReference type="NCBI Taxonomy" id="4465"/>
    <lineage>
        <taxon>Eukaryota</taxon>
        <taxon>Viridiplantae</taxon>
        <taxon>Streptophyta</taxon>
        <taxon>Embryophyta</taxon>
        <taxon>Tracheophyta</taxon>
        <taxon>Spermatophyta</taxon>
        <taxon>Magnoliopsida</taxon>
        <taxon>Liliopsida</taxon>
        <taxon>Acoraceae</taxon>
        <taxon>Acorus</taxon>
    </lineage>
</organism>
<comment type="caution">
    <text evidence="1">The sequence shown here is derived from an EMBL/GenBank/DDBJ whole genome shotgun (WGS) entry which is preliminary data.</text>
</comment>
<reference evidence="1" key="2">
    <citation type="submission" date="2023-06" db="EMBL/GenBank/DDBJ databases">
        <authorList>
            <person name="Ma L."/>
            <person name="Liu K.-W."/>
            <person name="Li Z."/>
            <person name="Hsiao Y.-Y."/>
            <person name="Qi Y."/>
            <person name="Fu T."/>
            <person name="Tang G."/>
            <person name="Zhang D."/>
            <person name="Sun W.-H."/>
            <person name="Liu D.-K."/>
            <person name="Li Y."/>
            <person name="Chen G.-Z."/>
            <person name="Liu X.-D."/>
            <person name="Liao X.-Y."/>
            <person name="Jiang Y.-T."/>
            <person name="Yu X."/>
            <person name="Hao Y."/>
            <person name="Huang J."/>
            <person name="Zhao X.-W."/>
            <person name="Ke S."/>
            <person name="Chen Y.-Y."/>
            <person name="Wu W.-L."/>
            <person name="Hsu J.-L."/>
            <person name="Lin Y.-F."/>
            <person name="Huang M.-D."/>
            <person name="Li C.-Y."/>
            <person name="Huang L."/>
            <person name="Wang Z.-W."/>
            <person name="Zhao X."/>
            <person name="Zhong W.-Y."/>
            <person name="Peng D.-H."/>
            <person name="Ahmad S."/>
            <person name="Lan S."/>
            <person name="Zhang J.-S."/>
            <person name="Tsai W.-C."/>
            <person name="Van De Peer Y."/>
            <person name="Liu Z.-J."/>
        </authorList>
    </citation>
    <scope>NUCLEOTIDE SEQUENCE</scope>
    <source>
        <strain evidence="1">CP</strain>
        <tissue evidence="1">Leaves</tissue>
    </source>
</reference>
<reference evidence="1" key="1">
    <citation type="journal article" date="2023" name="Nat. Commun.">
        <title>Diploid and tetraploid genomes of Acorus and the evolution of monocots.</title>
        <authorList>
            <person name="Ma L."/>
            <person name="Liu K.W."/>
            <person name="Li Z."/>
            <person name="Hsiao Y.Y."/>
            <person name="Qi Y."/>
            <person name="Fu T."/>
            <person name="Tang G.D."/>
            <person name="Zhang D."/>
            <person name="Sun W.H."/>
            <person name="Liu D.K."/>
            <person name="Li Y."/>
            <person name="Chen G.Z."/>
            <person name="Liu X.D."/>
            <person name="Liao X.Y."/>
            <person name="Jiang Y.T."/>
            <person name="Yu X."/>
            <person name="Hao Y."/>
            <person name="Huang J."/>
            <person name="Zhao X.W."/>
            <person name="Ke S."/>
            <person name="Chen Y.Y."/>
            <person name="Wu W.L."/>
            <person name="Hsu J.L."/>
            <person name="Lin Y.F."/>
            <person name="Huang M.D."/>
            <person name="Li C.Y."/>
            <person name="Huang L."/>
            <person name="Wang Z.W."/>
            <person name="Zhao X."/>
            <person name="Zhong W.Y."/>
            <person name="Peng D.H."/>
            <person name="Ahmad S."/>
            <person name="Lan S."/>
            <person name="Zhang J.S."/>
            <person name="Tsai W.C."/>
            <person name="Van de Peer Y."/>
            <person name="Liu Z.J."/>
        </authorList>
    </citation>
    <scope>NUCLEOTIDE SEQUENCE</scope>
    <source>
        <strain evidence="1">CP</strain>
    </source>
</reference>
<dbReference type="AlphaFoldDB" id="A0AAV9FB29"/>
<evidence type="ECO:0000313" key="1">
    <source>
        <dbReference type="EMBL" id="KAK1322696.1"/>
    </source>
</evidence>
<dbReference type="Proteomes" id="UP001180020">
    <property type="component" value="Unassembled WGS sequence"/>
</dbReference>
<dbReference type="EMBL" id="JAUJYO010000002">
    <property type="protein sequence ID" value="KAK1322696.1"/>
    <property type="molecule type" value="Genomic_DNA"/>
</dbReference>
<sequence>MRPFRQIQVWEIPGGERLLRLRPLHVGLVVLDVKHRLRVRRRHHHRMFQRRDLATVLRREGYRVAVLRPYSNM</sequence>
<name>A0AAV9FB29_ACOCL</name>
<evidence type="ECO:0000313" key="2">
    <source>
        <dbReference type="Proteomes" id="UP001180020"/>
    </source>
</evidence>
<accession>A0AAV9FB29</accession>